<protein>
    <recommendedName>
        <fullName evidence="4">Pilus assembly protein PilW</fullName>
    </recommendedName>
</protein>
<keyword evidence="1" id="KW-0812">Transmembrane</keyword>
<evidence type="ECO:0000256" key="1">
    <source>
        <dbReference type="SAM" id="Phobius"/>
    </source>
</evidence>
<dbReference type="Pfam" id="PF07963">
    <property type="entry name" value="N_methyl"/>
    <property type="match status" value="1"/>
</dbReference>
<name>A0A0J8GQ60_9ALTE</name>
<dbReference type="OrthoDB" id="5296662at2"/>
<dbReference type="Proteomes" id="UP000037600">
    <property type="component" value="Unassembled WGS sequence"/>
</dbReference>
<keyword evidence="3" id="KW-1185">Reference proteome</keyword>
<dbReference type="Pfam" id="PF16074">
    <property type="entry name" value="PilW"/>
    <property type="match status" value="1"/>
</dbReference>
<dbReference type="EMBL" id="LAZL01000018">
    <property type="protein sequence ID" value="KMT64887.1"/>
    <property type="molecule type" value="Genomic_DNA"/>
</dbReference>
<comment type="caution">
    <text evidence="2">The sequence shown here is derived from an EMBL/GenBank/DDBJ whole genome shotgun (WGS) entry which is preliminary data.</text>
</comment>
<dbReference type="InterPro" id="IPR032092">
    <property type="entry name" value="PilW"/>
</dbReference>
<gene>
    <name evidence="2" type="ORF">XM47_11790</name>
</gene>
<evidence type="ECO:0008006" key="4">
    <source>
        <dbReference type="Google" id="ProtNLM"/>
    </source>
</evidence>
<proteinExistence type="predicted"/>
<evidence type="ECO:0000313" key="2">
    <source>
        <dbReference type="EMBL" id="KMT64887.1"/>
    </source>
</evidence>
<reference evidence="2 3" key="1">
    <citation type="submission" date="2015-04" db="EMBL/GenBank/DDBJ databases">
        <title>Draft Genome Sequence of the Novel Agar-Digesting Marine Bacterium Q1.</title>
        <authorList>
            <person name="Li Y."/>
            <person name="Li D."/>
            <person name="Chen G."/>
            <person name="Du Z."/>
        </authorList>
    </citation>
    <scope>NUCLEOTIDE SEQUENCE [LARGE SCALE GENOMIC DNA]</scope>
    <source>
        <strain evidence="2 3">Q1</strain>
    </source>
</reference>
<sequence>MRHKIKFIHPSYQGNKGFSLTEMLVSMTVGMLVFAGVIGLLVASNETVSDTVQRGEMQENGRLALTLVSQDIMLAGYYGQFTGMDIHEASSADTEIVKLNQVNGNKVAVEGTDCVGDGENNGTFFVENSDFFFRHIWSTHTESSSIFNCISSAISNTDVLQIKRVLGDEISAGEELDTRYYLISTDNQAVFYAGSDATPVVNNGVISEYQHHIYYIENESRGSVSVPILKRKYLYKTENSTGNQAKLKAQTLVEGIERMGFLFGIDSDSDGTVNYYAKAEELTREHWENDGSEILAIKAYILVRALEPDNKITNTKVYDMGSYLYTVNDNYRRMLFINTVKIINAGKEVWRS</sequence>
<organism evidence="2 3">
    <name type="scientific">Catenovulum maritimum</name>
    <dbReference type="NCBI Taxonomy" id="1513271"/>
    <lineage>
        <taxon>Bacteria</taxon>
        <taxon>Pseudomonadati</taxon>
        <taxon>Pseudomonadota</taxon>
        <taxon>Gammaproteobacteria</taxon>
        <taxon>Alteromonadales</taxon>
        <taxon>Alteromonadaceae</taxon>
        <taxon>Catenovulum</taxon>
    </lineage>
</organism>
<dbReference type="STRING" id="1513271.XM47_11790"/>
<dbReference type="InterPro" id="IPR012902">
    <property type="entry name" value="N_methyl_site"/>
</dbReference>
<keyword evidence="1" id="KW-1133">Transmembrane helix</keyword>
<evidence type="ECO:0000313" key="3">
    <source>
        <dbReference type="Proteomes" id="UP000037600"/>
    </source>
</evidence>
<keyword evidence="1" id="KW-0472">Membrane</keyword>
<dbReference type="GO" id="GO:0043683">
    <property type="term" value="P:type IV pilus assembly"/>
    <property type="evidence" value="ECO:0007669"/>
    <property type="project" value="InterPro"/>
</dbReference>
<accession>A0A0J8GQ60</accession>
<dbReference type="AlphaFoldDB" id="A0A0J8GQ60"/>
<feature type="transmembrane region" description="Helical" evidence="1">
    <location>
        <begin position="20"/>
        <end position="43"/>
    </location>
</feature>